<reference evidence="3" key="1">
    <citation type="journal article" date="2011" name="PLoS Pathog.">
        <title>Comparative genomics yields insights into niche adaptation of plant vascular wilt pathogens.</title>
        <authorList>
            <person name="Klosterman S.J."/>
            <person name="Subbarao K.V."/>
            <person name="Kang S."/>
            <person name="Veronese P."/>
            <person name="Gold S.E."/>
            <person name="Thomma B.P.H.J."/>
            <person name="Chen Z."/>
            <person name="Henrissat B."/>
            <person name="Lee Y.-H."/>
            <person name="Park J."/>
            <person name="Garcia-Pedrajas M.D."/>
            <person name="Barbara D.J."/>
            <person name="Anchieta A."/>
            <person name="de Jonge R."/>
            <person name="Santhanam P."/>
            <person name="Maruthachalam K."/>
            <person name="Atallah Z."/>
            <person name="Amyotte S.G."/>
            <person name="Paz Z."/>
            <person name="Inderbitzin P."/>
            <person name="Hayes R.J."/>
            <person name="Heiman D.I."/>
            <person name="Young S."/>
            <person name="Zeng Q."/>
            <person name="Engels R."/>
            <person name="Galagan J."/>
            <person name="Cuomo C.A."/>
            <person name="Dobinson K.F."/>
            <person name="Ma L.-J."/>
        </authorList>
    </citation>
    <scope>NUCLEOTIDE SEQUENCE [LARGE SCALE GENOMIC DNA]</scope>
    <source>
        <strain evidence="3">VaMs.102 / ATCC MYA-4576 / FGSC 10136</strain>
    </source>
</reference>
<protein>
    <submittedName>
        <fullName evidence="2">Predicted protein</fullName>
    </submittedName>
</protein>
<feature type="compositionally biased region" description="Basic and acidic residues" evidence="1">
    <location>
        <begin position="76"/>
        <end position="85"/>
    </location>
</feature>
<gene>
    <name evidence="2" type="ORF">VDBG_00352</name>
</gene>
<dbReference type="RefSeq" id="XP_003008671.1">
    <property type="nucleotide sequence ID" value="XM_003008625.1"/>
</dbReference>
<evidence type="ECO:0000313" key="3">
    <source>
        <dbReference type="Proteomes" id="UP000008698"/>
    </source>
</evidence>
<dbReference type="KEGG" id="val:VDBG_00352"/>
<name>C9S5L9_VERA1</name>
<dbReference type="Proteomes" id="UP000008698">
    <property type="component" value="Unassembled WGS sequence"/>
</dbReference>
<feature type="region of interest" description="Disordered" evidence="1">
    <location>
        <begin position="58"/>
        <end position="97"/>
    </location>
</feature>
<dbReference type="HOGENOM" id="CLU_1267755_0_0_1"/>
<feature type="region of interest" description="Disordered" evidence="1">
    <location>
        <begin position="194"/>
        <end position="218"/>
    </location>
</feature>
<dbReference type="AlphaFoldDB" id="C9S5L9"/>
<evidence type="ECO:0000256" key="1">
    <source>
        <dbReference type="SAM" id="MobiDB-lite"/>
    </source>
</evidence>
<sequence>MSGEYPVCDRDDQHYWRLLRPTWGARRYGGALVGGAVRCAGGRRNEGQWIVARKRGCSDGGRRRCEIPGGQGRTLQGEKEERKEGGGGGGGEGHQTSRCVAPIDPARAALHDCGRVTLLQDLCQPLLAVVCLPRLNEGVASLTRFTSPREDLVRQPGSSWAVKSDTIMSHGGTSFKSSFQDRATDVIKAHLPKHEAEAMPGLGEKQTGSIRHEQSRGT</sequence>
<dbReference type="EMBL" id="DS985214">
    <property type="protein sequence ID" value="EEY14245.1"/>
    <property type="molecule type" value="Genomic_DNA"/>
</dbReference>
<organism evidence="3">
    <name type="scientific">Verticillium alfalfae (strain VaMs.102 / ATCC MYA-4576 / FGSC 10136)</name>
    <name type="common">Verticillium wilt of alfalfa</name>
    <name type="synonym">Verticillium albo-atrum</name>
    <dbReference type="NCBI Taxonomy" id="526221"/>
    <lineage>
        <taxon>Eukaryota</taxon>
        <taxon>Fungi</taxon>
        <taxon>Dikarya</taxon>
        <taxon>Ascomycota</taxon>
        <taxon>Pezizomycotina</taxon>
        <taxon>Sordariomycetes</taxon>
        <taxon>Hypocreomycetidae</taxon>
        <taxon>Glomerellales</taxon>
        <taxon>Plectosphaerellaceae</taxon>
        <taxon>Verticillium</taxon>
    </lineage>
</organism>
<accession>C9S5L9</accession>
<keyword evidence="3" id="KW-1185">Reference proteome</keyword>
<proteinExistence type="predicted"/>
<evidence type="ECO:0000313" key="2">
    <source>
        <dbReference type="EMBL" id="EEY14245.1"/>
    </source>
</evidence>
<dbReference type="GeneID" id="9528862"/>